<dbReference type="GO" id="GO:0003677">
    <property type="term" value="F:DNA binding"/>
    <property type="evidence" value="ECO:0007669"/>
    <property type="project" value="UniProtKB-KW"/>
</dbReference>
<dbReference type="GO" id="GO:0005737">
    <property type="term" value="C:cytoplasm"/>
    <property type="evidence" value="ECO:0007669"/>
    <property type="project" value="UniProtKB-SubCell"/>
</dbReference>
<evidence type="ECO:0000256" key="7">
    <source>
        <dbReference type="HAMAP-Rule" id="MF_00173"/>
    </source>
</evidence>
<keyword evidence="5 7" id="KW-0238">DNA-binding</keyword>
<protein>
    <recommendedName>
        <fullName evidence="7 8">Arginine repressor</fullName>
    </recommendedName>
</protein>
<evidence type="ECO:0000256" key="3">
    <source>
        <dbReference type="ARBA" id="ARBA00022490"/>
    </source>
</evidence>
<proteinExistence type="inferred from homology"/>
<dbReference type="STRING" id="1123285.SAMN05660235_00429"/>
<keyword evidence="6 7" id="KW-0804">Transcription</keyword>
<dbReference type="UniPathway" id="UPA00068"/>
<evidence type="ECO:0000259" key="11">
    <source>
        <dbReference type="Pfam" id="PF02863"/>
    </source>
</evidence>
<dbReference type="PANTHER" id="PTHR34471:SF1">
    <property type="entry name" value="ARGININE REPRESSOR"/>
    <property type="match status" value="1"/>
</dbReference>
<reference evidence="13" key="1">
    <citation type="submission" date="2016-10" db="EMBL/GenBank/DDBJ databases">
        <authorList>
            <person name="Varghese N."/>
            <person name="Submissions S."/>
        </authorList>
    </citation>
    <scope>NUCLEOTIDE SEQUENCE [LARGE SCALE GENOMIC DNA]</scope>
    <source>
        <strain evidence="13">DSM 23256</strain>
    </source>
</reference>
<dbReference type="SUPFAM" id="SSF55252">
    <property type="entry name" value="C-terminal domain of arginine repressor"/>
    <property type="match status" value="1"/>
</dbReference>
<evidence type="ECO:0000259" key="10">
    <source>
        <dbReference type="Pfam" id="PF01316"/>
    </source>
</evidence>
<feature type="coiled-coil region" evidence="9">
    <location>
        <begin position="13"/>
        <end position="41"/>
    </location>
</feature>
<dbReference type="Pfam" id="PF01316">
    <property type="entry name" value="Arg_repressor"/>
    <property type="match status" value="1"/>
</dbReference>
<dbReference type="GO" id="GO:0003700">
    <property type="term" value="F:DNA-binding transcription factor activity"/>
    <property type="evidence" value="ECO:0007669"/>
    <property type="project" value="UniProtKB-UniRule"/>
</dbReference>
<evidence type="ECO:0000256" key="5">
    <source>
        <dbReference type="ARBA" id="ARBA00023125"/>
    </source>
</evidence>
<evidence type="ECO:0000313" key="12">
    <source>
        <dbReference type="EMBL" id="SDF09686.1"/>
    </source>
</evidence>
<evidence type="ECO:0000256" key="1">
    <source>
        <dbReference type="ARBA" id="ARBA00004496"/>
    </source>
</evidence>
<dbReference type="AlphaFoldDB" id="A0A1G7IAY6"/>
<feature type="domain" description="Arginine repressor DNA-binding" evidence="10">
    <location>
        <begin position="5"/>
        <end position="71"/>
    </location>
</feature>
<dbReference type="InterPro" id="IPR036251">
    <property type="entry name" value="Arg_repress_C_sf"/>
</dbReference>
<dbReference type="EMBL" id="FNBU01000002">
    <property type="protein sequence ID" value="SDF09686.1"/>
    <property type="molecule type" value="Genomic_DNA"/>
</dbReference>
<dbReference type="InterPro" id="IPR036388">
    <property type="entry name" value="WH-like_DNA-bd_sf"/>
</dbReference>
<dbReference type="PANTHER" id="PTHR34471">
    <property type="entry name" value="ARGININE REPRESSOR"/>
    <property type="match status" value="1"/>
</dbReference>
<dbReference type="Gene3D" id="3.30.1360.40">
    <property type="match status" value="1"/>
</dbReference>
<sequence>MKCVKALRHAKIKEIIERQIIETQEELAEALRKENIEVTQATVSRDIKELMLIKVPTGDGRYRYAFPPEQSVIYSQSRMARIFQDSVIGLDFSTNIIVIKTLPGTAQAVASTIDHAKWSEVIGSVAGDDTIFVLVKPPEAVNEVLAKFQALLQ</sequence>
<gene>
    <name evidence="7" type="primary">argR</name>
    <name evidence="12" type="ORF">SAMN05660235_00429</name>
</gene>
<dbReference type="SUPFAM" id="SSF46785">
    <property type="entry name" value="Winged helix' DNA-binding domain"/>
    <property type="match status" value="1"/>
</dbReference>
<keyword evidence="13" id="KW-1185">Reference proteome</keyword>
<comment type="subcellular location">
    <subcellularLocation>
        <location evidence="1 7">Cytoplasm</location>
    </subcellularLocation>
</comment>
<comment type="pathway">
    <text evidence="7">Amino-acid biosynthesis; L-arginine biosynthesis [regulation].</text>
</comment>
<evidence type="ECO:0000256" key="2">
    <source>
        <dbReference type="ARBA" id="ARBA00008316"/>
    </source>
</evidence>
<organism evidence="12 13">
    <name type="scientific">Sporolituus thermophilus DSM 23256</name>
    <dbReference type="NCBI Taxonomy" id="1123285"/>
    <lineage>
        <taxon>Bacteria</taxon>
        <taxon>Bacillati</taxon>
        <taxon>Bacillota</taxon>
        <taxon>Negativicutes</taxon>
        <taxon>Selenomonadales</taxon>
        <taxon>Sporomusaceae</taxon>
        <taxon>Sporolituus</taxon>
    </lineage>
</organism>
<dbReference type="InterPro" id="IPR036390">
    <property type="entry name" value="WH_DNA-bd_sf"/>
</dbReference>
<dbReference type="InterPro" id="IPR001669">
    <property type="entry name" value="Arg_repress"/>
</dbReference>
<name>A0A1G7IAY6_9FIRM</name>
<dbReference type="PRINTS" id="PR01467">
    <property type="entry name" value="ARGREPRESSOR"/>
</dbReference>
<dbReference type="GO" id="GO:0034618">
    <property type="term" value="F:arginine binding"/>
    <property type="evidence" value="ECO:0007669"/>
    <property type="project" value="InterPro"/>
</dbReference>
<evidence type="ECO:0000256" key="9">
    <source>
        <dbReference type="SAM" id="Coils"/>
    </source>
</evidence>
<feature type="domain" description="Arginine repressor C-terminal" evidence="11">
    <location>
        <begin position="83"/>
        <end position="149"/>
    </location>
</feature>
<dbReference type="GO" id="GO:0051259">
    <property type="term" value="P:protein complex oligomerization"/>
    <property type="evidence" value="ECO:0007669"/>
    <property type="project" value="InterPro"/>
</dbReference>
<comment type="similarity">
    <text evidence="2 7">Belongs to the ArgR family.</text>
</comment>
<dbReference type="GO" id="GO:0006526">
    <property type="term" value="P:L-arginine biosynthetic process"/>
    <property type="evidence" value="ECO:0007669"/>
    <property type="project" value="UniProtKB-UniPathway"/>
</dbReference>
<dbReference type="GO" id="GO:1900079">
    <property type="term" value="P:regulation of arginine biosynthetic process"/>
    <property type="evidence" value="ECO:0007669"/>
    <property type="project" value="UniProtKB-UniRule"/>
</dbReference>
<dbReference type="HAMAP" id="MF_00173">
    <property type="entry name" value="Arg_repressor"/>
    <property type="match status" value="1"/>
</dbReference>
<keyword evidence="7" id="KW-0055">Arginine biosynthesis</keyword>
<dbReference type="NCBIfam" id="TIGR01529">
    <property type="entry name" value="argR_whole"/>
    <property type="match status" value="1"/>
</dbReference>
<dbReference type="Proteomes" id="UP000243333">
    <property type="component" value="Unassembled WGS sequence"/>
</dbReference>
<keyword evidence="7" id="KW-0028">Amino-acid biosynthesis</keyword>
<keyword evidence="3 7" id="KW-0963">Cytoplasm</keyword>
<accession>A0A1G7IAY6</accession>
<evidence type="ECO:0000256" key="6">
    <source>
        <dbReference type="ARBA" id="ARBA00023163"/>
    </source>
</evidence>
<keyword evidence="7" id="KW-0678">Repressor</keyword>
<evidence type="ECO:0000256" key="8">
    <source>
        <dbReference type="NCBIfam" id="TIGR01529"/>
    </source>
</evidence>
<dbReference type="Pfam" id="PF02863">
    <property type="entry name" value="Arg_repressor_C"/>
    <property type="match status" value="1"/>
</dbReference>
<comment type="function">
    <text evidence="7">Regulates arginine biosynthesis genes.</text>
</comment>
<keyword evidence="9" id="KW-0175">Coiled coil</keyword>
<dbReference type="Gene3D" id="1.10.10.10">
    <property type="entry name" value="Winged helix-like DNA-binding domain superfamily/Winged helix DNA-binding domain"/>
    <property type="match status" value="1"/>
</dbReference>
<evidence type="ECO:0000256" key="4">
    <source>
        <dbReference type="ARBA" id="ARBA00023015"/>
    </source>
</evidence>
<dbReference type="InterPro" id="IPR020899">
    <property type="entry name" value="Arg_repress_C"/>
</dbReference>
<dbReference type="InterPro" id="IPR020900">
    <property type="entry name" value="Arg_repress_DNA-bd"/>
</dbReference>
<evidence type="ECO:0000313" key="13">
    <source>
        <dbReference type="Proteomes" id="UP000243333"/>
    </source>
</evidence>
<keyword evidence="4 7" id="KW-0805">Transcription regulation</keyword>